<evidence type="ECO:0000313" key="3">
    <source>
        <dbReference type="EMBL" id="ACL44469.1"/>
    </source>
</evidence>
<dbReference type="STRING" id="395961.Cyan7425_2107"/>
<dbReference type="SMART" id="SM00327">
    <property type="entry name" value="VWA"/>
    <property type="match status" value="1"/>
</dbReference>
<dbReference type="SUPFAM" id="SSF53300">
    <property type="entry name" value="vWA-like"/>
    <property type="match status" value="1"/>
</dbReference>
<accession>B8HUC4</accession>
<dbReference type="Pfam" id="PF00092">
    <property type="entry name" value="VWA"/>
    <property type="match status" value="1"/>
</dbReference>
<dbReference type="InterPro" id="IPR011392">
    <property type="entry name" value="Tellurite-R_TerY"/>
</dbReference>
<dbReference type="InterPro" id="IPR036465">
    <property type="entry name" value="vWFA_dom_sf"/>
</dbReference>
<dbReference type="eggNOG" id="COG4245">
    <property type="taxonomic scope" value="Bacteria"/>
</dbReference>
<dbReference type="PIRSF" id="PIRSF020634">
    <property type="entry name" value="TerY_vWA"/>
    <property type="match status" value="1"/>
</dbReference>
<sequence length="254" mass="28073">MDDLEKYSSKAVPKFMHTSSYDQVPFSNDYGSTQDFPAFGTDDFANNPEPRCPVILLLDTSGSMRGTPIQELNAGVELFRDELLADALASKRVEVAIVGFGPVQVIQDFVTADYFNPPKLRAEADTPLGAAIETALDLLQSRKDTYKANGIAYYRPWVFLITDGGPTDHWQTAARRVKEGESKKSFAFFSIGVEGARIDILAQISTRTPLKLKELRFRDLFQWLSSSLKSVSRSTPGDEVPLLNPATPDGWASV</sequence>
<dbReference type="HOGENOM" id="CLU_082324_2_0_3"/>
<organism evidence="3">
    <name type="scientific">Cyanothece sp. (strain PCC 7425 / ATCC 29141)</name>
    <dbReference type="NCBI Taxonomy" id="395961"/>
    <lineage>
        <taxon>Bacteria</taxon>
        <taxon>Bacillati</taxon>
        <taxon>Cyanobacteriota</taxon>
        <taxon>Cyanophyceae</taxon>
        <taxon>Gomontiellales</taxon>
        <taxon>Cyanothecaceae</taxon>
        <taxon>Cyanothece</taxon>
    </lineage>
</organism>
<feature type="region of interest" description="Disordered" evidence="1">
    <location>
        <begin position="230"/>
        <end position="254"/>
    </location>
</feature>
<dbReference type="EMBL" id="CP001344">
    <property type="protein sequence ID" value="ACL44469.1"/>
    <property type="molecule type" value="Genomic_DNA"/>
</dbReference>
<protein>
    <submittedName>
        <fullName evidence="3">von Willebrand factor type A</fullName>
    </submittedName>
</protein>
<evidence type="ECO:0000256" key="1">
    <source>
        <dbReference type="SAM" id="MobiDB-lite"/>
    </source>
</evidence>
<gene>
    <name evidence="3" type="ordered locus">Cyan7425_2107</name>
</gene>
<dbReference type="KEGG" id="cyn:Cyan7425_2107"/>
<feature type="domain" description="VWFA" evidence="2">
    <location>
        <begin position="53"/>
        <end position="231"/>
    </location>
</feature>
<dbReference type="PROSITE" id="PS50234">
    <property type="entry name" value="VWFA"/>
    <property type="match status" value="1"/>
</dbReference>
<proteinExistence type="predicted"/>
<evidence type="ECO:0000259" key="2">
    <source>
        <dbReference type="PROSITE" id="PS50234"/>
    </source>
</evidence>
<dbReference type="Gene3D" id="3.40.50.410">
    <property type="entry name" value="von Willebrand factor, type A domain"/>
    <property type="match status" value="1"/>
</dbReference>
<dbReference type="AlphaFoldDB" id="B8HUC4"/>
<reference evidence="3" key="1">
    <citation type="submission" date="2009-01" db="EMBL/GenBank/DDBJ databases">
        <title>Complete sequence of chromosome Cyanothece sp. PCC 7425.</title>
        <authorList>
            <consortium name="US DOE Joint Genome Institute"/>
            <person name="Lucas S."/>
            <person name="Copeland A."/>
            <person name="Lapidus A."/>
            <person name="Glavina del Rio T."/>
            <person name="Dalin E."/>
            <person name="Tice H."/>
            <person name="Bruce D."/>
            <person name="Goodwin L."/>
            <person name="Pitluck S."/>
            <person name="Sims D."/>
            <person name="Meineke L."/>
            <person name="Brettin T."/>
            <person name="Detter J.C."/>
            <person name="Han C."/>
            <person name="Larimer F."/>
            <person name="Land M."/>
            <person name="Hauser L."/>
            <person name="Kyrpides N."/>
            <person name="Ovchinnikova G."/>
            <person name="Liberton M."/>
            <person name="Stoeckel J."/>
            <person name="Banerjee A."/>
            <person name="Singh A."/>
            <person name="Page L."/>
            <person name="Sato H."/>
            <person name="Zhao L."/>
            <person name="Sherman L."/>
            <person name="Pakrasi H."/>
            <person name="Richardson P."/>
        </authorList>
    </citation>
    <scope>NUCLEOTIDE SEQUENCE</scope>
    <source>
        <strain evidence="3">PCC 7425</strain>
    </source>
</reference>
<name>B8HUC4_CYAP4</name>
<dbReference type="InterPro" id="IPR002035">
    <property type="entry name" value="VWF_A"/>
</dbReference>